<evidence type="ECO:0000313" key="2">
    <source>
        <dbReference type="WBParaSite" id="Hba_08232"/>
    </source>
</evidence>
<proteinExistence type="predicted"/>
<dbReference type="WBParaSite" id="Hba_08232">
    <property type="protein sequence ID" value="Hba_08232"/>
    <property type="gene ID" value="Hba_08232"/>
</dbReference>
<dbReference type="AlphaFoldDB" id="A0A1I7WSV1"/>
<protein>
    <submittedName>
        <fullName evidence="2">Uncharacterized protein</fullName>
    </submittedName>
</protein>
<keyword evidence="1" id="KW-1185">Reference proteome</keyword>
<reference evidence="2" key="1">
    <citation type="submission" date="2016-11" db="UniProtKB">
        <authorList>
            <consortium name="WormBaseParasite"/>
        </authorList>
    </citation>
    <scope>IDENTIFICATION</scope>
</reference>
<name>A0A1I7WSV1_HETBA</name>
<sequence>MTYTTSGSFIPTCSTCETVAVCQKDQTNKLENLYVLKEQLRMKKCLKKGIQKLMVYILLR</sequence>
<evidence type="ECO:0000313" key="1">
    <source>
        <dbReference type="Proteomes" id="UP000095283"/>
    </source>
</evidence>
<accession>A0A1I7WSV1</accession>
<organism evidence="1 2">
    <name type="scientific">Heterorhabditis bacteriophora</name>
    <name type="common">Entomopathogenic nematode worm</name>
    <dbReference type="NCBI Taxonomy" id="37862"/>
    <lineage>
        <taxon>Eukaryota</taxon>
        <taxon>Metazoa</taxon>
        <taxon>Ecdysozoa</taxon>
        <taxon>Nematoda</taxon>
        <taxon>Chromadorea</taxon>
        <taxon>Rhabditida</taxon>
        <taxon>Rhabditina</taxon>
        <taxon>Rhabditomorpha</taxon>
        <taxon>Strongyloidea</taxon>
        <taxon>Heterorhabditidae</taxon>
        <taxon>Heterorhabditis</taxon>
    </lineage>
</organism>
<dbReference type="Proteomes" id="UP000095283">
    <property type="component" value="Unplaced"/>
</dbReference>